<reference evidence="14 15" key="1">
    <citation type="journal article" date="2013" name="Curr. Biol.">
        <title>The Genome of the Foraminiferan Reticulomyxa filosa.</title>
        <authorList>
            <person name="Glockner G."/>
            <person name="Hulsmann N."/>
            <person name="Schleicher M."/>
            <person name="Noegel A.A."/>
            <person name="Eichinger L."/>
            <person name="Gallinger C."/>
            <person name="Pawlowski J."/>
            <person name="Sierra R."/>
            <person name="Euteneuer U."/>
            <person name="Pillet L."/>
            <person name="Moustafa A."/>
            <person name="Platzer M."/>
            <person name="Groth M."/>
            <person name="Szafranski K."/>
            <person name="Schliwa M."/>
        </authorList>
    </citation>
    <scope>NUCLEOTIDE SEQUENCE [LARGE SCALE GENOMIC DNA]</scope>
</reference>
<keyword evidence="6 9" id="KW-0547">Nucleotide-binding</keyword>
<dbReference type="GO" id="GO:0005524">
    <property type="term" value="F:ATP binding"/>
    <property type="evidence" value="ECO:0007669"/>
    <property type="project" value="UniProtKB-UniRule"/>
</dbReference>
<evidence type="ECO:0000256" key="5">
    <source>
        <dbReference type="ARBA" id="ARBA00022723"/>
    </source>
</evidence>
<dbReference type="SUPFAM" id="SSF52440">
    <property type="entry name" value="PreATP-grasp domain"/>
    <property type="match status" value="1"/>
</dbReference>
<evidence type="ECO:0000313" key="14">
    <source>
        <dbReference type="EMBL" id="ETO29110.1"/>
    </source>
</evidence>
<dbReference type="Gene3D" id="1.10.1080.10">
    <property type="entry name" value="Glutathione Synthetase, Chain A, domain 3"/>
    <property type="match status" value="1"/>
</dbReference>
<dbReference type="GO" id="GO:0005829">
    <property type="term" value="C:cytosol"/>
    <property type="evidence" value="ECO:0007669"/>
    <property type="project" value="TreeGrafter"/>
</dbReference>
<feature type="binding site" evidence="10">
    <location>
        <position position="404"/>
    </location>
    <ligand>
        <name>ATP</name>
        <dbReference type="ChEBI" id="CHEBI:30616"/>
    </ligand>
</feature>
<dbReference type="Proteomes" id="UP000023152">
    <property type="component" value="Unassembled WGS sequence"/>
</dbReference>
<evidence type="ECO:0000259" key="13">
    <source>
        <dbReference type="Pfam" id="PF03199"/>
    </source>
</evidence>
<dbReference type="InterPro" id="IPR005615">
    <property type="entry name" value="Glutathione_synthase"/>
</dbReference>
<evidence type="ECO:0000256" key="10">
    <source>
        <dbReference type="PIRSR" id="PIRSR001558-1"/>
    </source>
</evidence>
<evidence type="ECO:0000256" key="4">
    <source>
        <dbReference type="ARBA" id="ARBA00022684"/>
    </source>
</evidence>
<comment type="catalytic activity">
    <reaction evidence="9">
        <text>gamma-L-glutamyl-L-cysteine + glycine + ATP = glutathione + ADP + phosphate + H(+)</text>
        <dbReference type="Rhea" id="RHEA:13557"/>
        <dbReference type="ChEBI" id="CHEBI:15378"/>
        <dbReference type="ChEBI" id="CHEBI:30616"/>
        <dbReference type="ChEBI" id="CHEBI:43474"/>
        <dbReference type="ChEBI" id="CHEBI:57305"/>
        <dbReference type="ChEBI" id="CHEBI:57925"/>
        <dbReference type="ChEBI" id="CHEBI:58173"/>
        <dbReference type="ChEBI" id="CHEBI:456216"/>
        <dbReference type="EC" id="6.3.2.3"/>
    </reaction>
</comment>
<name>X6NS51_RETFI</name>
<dbReference type="InterPro" id="IPR037013">
    <property type="entry name" value="GSH-S_sub-bd_sf"/>
</dbReference>
<dbReference type="Pfam" id="PF03199">
    <property type="entry name" value="GSH_synthase"/>
    <property type="match status" value="1"/>
</dbReference>
<dbReference type="InterPro" id="IPR014042">
    <property type="entry name" value="Glutathione_synthase_a-hlx"/>
</dbReference>
<dbReference type="Pfam" id="PF03917">
    <property type="entry name" value="GSH_synth_ATP"/>
    <property type="match status" value="2"/>
</dbReference>
<evidence type="ECO:0000256" key="6">
    <source>
        <dbReference type="ARBA" id="ARBA00022741"/>
    </source>
</evidence>
<keyword evidence="3 9" id="KW-0436">Ligase</keyword>
<evidence type="ECO:0000256" key="1">
    <source>
        <dbReference type="ARBA" id="ARBA00004965"/>
    </source>
</evidence>
<comment type="cofactor">
    <cofactor evidence="9 11">
        <name>Mg(2+)</name>
        <dbReference type="ChEBI" id="CHEBI:18420"/>
    </cofactor>
    <text evidence="9 11">Binds 1 Mg(2+) ion per subunit.</text>
</comment>
<feature type="binding site" evidence="10">
    <location>
        <position position="273"/>
    </location>
    <ligand>
        <name>substrate</name>
    </ligand>
</feature>
<evidence type="ECO:0000256" key="3">
    <source>
        <dbReference type="ARBA" id="ARBA00022598"/>
    </source>
</evidence>
<dbReference type="SUPFAM" id="SSF56059">
    <property type="entry name" value="Glutathione synthetase ATP-binding domain-like"/>
    <property type="match status" value="1"/>
</dbReference>
<keyword evidence="15" id="KW-1185">Reference proteome</keyword>
<dbReference type="AlphaFoldDB" id="X6NS51"/>
<dbReference type="OrthoDB" id="2020073at2759"/>
<feature type="binding site" evidence="10">
    <location>
        <begin position="465"/>
        <end position="474"/>
    </location>
    <ligand>
        <name>ATP</name>
        <dbReference type="ChEBI" id="CHEBI:30616"/>
    </ligand>
</feature>
<dbReference type="GO" id="GO:0000287">
    <property type="term" value="F:magnesium ion binding"/>
    <property type="evidence" value="ECO:0007669"/>
    <property type="project" value="UniProtKB-UniRule"/>
</dbReference>
<evidence type="ECO:0000256" key="12">
    <source>
        <dbReference type="SAM" id="MobiDB-lite"/>
    </source>
</evidence>
<evidence type="ECO:0000256" key="7">
    <source>
        <dbReference type="ARBA" id="ARBA00022840"/>
    </source>
</evidence>
<feature type="domain" description="Glutathione synthase substrate-binding" evidence="13">
    <location>
        <begin position="258"/>
        <end position="400"/>
    </location>
</feature>
<keyword evidence="7 9" id="KW-0067">ATP-binding</keyword>
<dbReference type="Gene3D" id="3.40.50.1760">
    <property type="entry name" value="Glutathione synthase, substrate-binding domain superfamily, eukaryotic"/>
    <property type="match status" value="1"/>
</dbReference>
<evidence type="ECO:0000313" key="15">
    <source>
        <dbReference type="Proteomes" id="UP000023152"/>
    </source>
</evidence>
<dbReference type="InterPro" id="IPR014709">
    <property type="entry name" value="Glutathione_synthase_C_euk"/>
</dbReference>
<organism evidence="14 15">
    <name type="scientific">Reticulomyxa filosa</name>
    <dbReference type="NCBI Taxonomy" id="46433"/>
    <lineage>
        <taxon>Eukaryota</taxon>
        <taxon>Sar</taxon>
        <taxon>Rhizaria</taxon>
        <taxon>Retaria</taxon>
        <taxon>Foraminifera</taxon>
        <taxon>Monothalamids</taxon>
        <taxon>Reticulomyxidae</taxon>
        <taxon>Reticulomyxa</taxon>
    </lineage>
</organism>
<proteinExistence type="inferred from homology"/>
<sequence length="495" mass="57871">MAKTLFSGKDYESFRKKILEDEREQNGLVDEALTEEKKKKRNTLDNDQNITYNLFCVGTKKVNATEFKELCEISPIFNTLVDRLSRDSAFLIKCLEGAAAGDEDFTGRLLSLYKKWINLSGTKQQQYQLGIFRSDYMRCSKRQKWSQIELNTISVSFVALSDRVIQLHKLPFIYLKKKKKVPLFFFPLLYFLLERYNNMKFEELDVINIPKLRRQEKSEEKEQKEKPSRGYRPRPYSHEQIAKSLAQAARLVHPDNPIVIMVVQPNEKNTCDQRMIEYALWDQFLYNNKTTNNNNNNNNNKAKFKVKLIRRSLVDIYETAAIDNETNELVLTSFFSPPFFDSFFLPFSLAIFRNKEVRASVVYFRSGYTPKDYPSDKEWIARERIELSSAIKCPSVGYHLLGCKLMQVIFAMPNVLEKYLTEDDSNLLRKCFVGLWSLDNLLVSDKEVEETLSKIKKNYNDYVIKPQREGGGNNFFGEEIPKLIESLGKKEKKKN</sequence>
<dbReference type="PIRSF" id="PIRSF001558">
    <property type="entry name" value="GSHase"/>
    <property type="match status" value="1"/>
</dbReference>
<keyword evidence="8 9" id="KW-0460">Magnesium</keyword>
<evidence type="ECO:0000256" key="8">
    <source>
        <dbReference type="ARBA" id="ARBA00022842"/>
    </source>
</evidence>
<dbReference type="EMBL" id="ASPP01006249">
    <property type="protein sequence ID" value="ETO29110.1"/>
    <property type="molecule type" value="Genomic_DNA"/>
</dbReference>
<keyword evidence="5 9" id="KW-0479">Metal-binding</keyword>
<dbReference type="PANTHER" id="PTHR11130:SF0">
    <property type="entry name" value="GLUTATHIONE SYNTHETASE"/>
    <property type="match status" value="1"/>
</dbReference>
<dbReference type="GO" id="GO:0043295">
    <property type="term" value="F:glutathione binding"/>
    <property type="evidence" value="ECO:0007669"/>
    <property type="project" value="UniProtKB-UniRule"/>
</dbReference>
<dbReference type="InterPro" id="IPR016185">
    <property type="entry name" value="PreATP-grasp_dom_sf"/>
</dbReference>
<comment type="similarity">
    <text evidence="2 9">Belongs to the eukaryotic GSH synthase family.</text>
</comment>
<feature type="region of interest" description="Disordered" evidence="12">
    <location>
        <begin position="215"/>
        <end position="235"/>
    </location>
</feature>
<comment type="pathway">
    <text evidence="1 9">Sulfur metabolism; glutathione biosynthesis; glutathione from L-cysteine and L-glutamate: step 2/2.</text>
</comment>
<dbReference type="PANTHER" id="PTHR11130">
    <property type="entry name" value="GLUTATHIONE SYNTHETASE"/>
    <property type="match status" value="1"/>
</dbReference>
<protein>
    <recommendedName>
        <fullName evidence="9">Glutathione synthetase</fullName>
        <shortName evidence="9">GSH-S</shortName>
        <ecNumber evidence="9">6.3.2.3</ecNumber>
    </recommendedName>
</protein>
<dbReference type="EC" id="6.3.2.3" evidence="9"/>
<keyword evidence="4 9" id="KW-0317">Glutathione biosynthesis</keyword>
<dbReference type="Gene3D" id="3.30.1490.50">
    <property type="match status" value="1"/>
</dbReference>
<dbReference type="GO" id="GO:0004363">
    <property type="term" value="F:glutathione synthase activity"/>
    <property type="evidence" value="ECO:0007669"/>
    <property type="project" value="UniProtKB-UniRule"/>
</dbReference>
<evidence type="ECO:0000256" key="11">
    <source>
        <dbReference type="PIRSR" id="PIRSR001558-2"/>
    </source>
</evidence>
<dbReference type="UniPathway" id="UPA00142">
    <property type="reaction ID" value="UER00210"/>
</dbReference>
<gene>
    <name evidence="14" type="ORF">RFI_08016</name>
</gene>
<evidence type="ECO:0000256" key="2">
    <source>
        <dbReference type="ARBA" id="ARBA00010385"/>
    </source>
</evidence>
<accession>X6NS51</accession>
<feature type="compositionally biased region" description="Basic and acidic residues" evidence="12">
    <location>
        <begin position="215"/>
        <end position="228"/>
    </location>
</feature>
<evidence type="ECO:0000256" key="9">
    <source>
        <dbReference type="PIRNR" id="PIRNR001558"/>
    </source>
</evidence>
<comment type="caution">
    <text evidence="14">The sequence shown here is derived from an EMBL/GenBank/DDBJ whole genome shotgun (WGS) entry which is preliminary data.</text>
</comment>
<dbReference type="InterPro" id="IPR004887">
    <property type="entry name" value="GSH_synth_subst-bd"/>
</dbReference>
<feature type="binding site" evidence="11">
    <location>
        <position position="469"/>
    </location>
    <ligand>
        <name>Mg(2+)</name>
        <dbReference type="ChEBI" id="CHEBI:18420"/>
    </ligand>
</feature>